<reference evidence="2" key="1">
    <citation type="submission" date="2016-10" db="EMBL/GenBank/DDBJ databases">
        <authorList>
            <person name="Varghese N."/>
            <person name="Submissions S."/>
        </authorList>
    </citation>
    <scope>NUCLEOTIDE SEQUENCE [LARGE SCALE GENOMIC DNA]</scope>
    <source>
        <strain evidence="2">DSM 19110</strain>
    </source>
</reference>
<sequence length="40" mass="4735">MEAGDFSSAFFVEKYEHPLIKFSYFSSVICYRNFLFVTTL</sequence>
<protein>
    <submittedName>
        <fullName evidence="1">Uncharacterized protein</fullName>
    </submittedName>
</protein>
<dbReference type="EMBL" id="FNGY01000013">
    <property type="protein sequence ID" value="SDO32293.1"/>
    <property type="molecule type" value="Genomic_DNA"/>
</dbReference>
<evidence type="ECO:0000313" key="2">
    <source>
        <dbReference type="Proteomes" id="UP000183200"/>
    </source>
</evidence>
<dbReference type="AlphaFoldDB" id="A0A1H0ILM8"/>
<dbReference type="Proteomes" id="UP000183200">
    <property type="component" value="Unassembled WGS sequence"/>
</dbReference>
<proteinExistence type="predicted"/>
<keyword evidence="2" id="KW-1185">Reference proteome</keyword>
<organism evidence="1 2">
    <name type="scientific">Pedobacter steynii</name>
    <dbReference type="NCBI Taxonomy" id="430522"/>
    <lineage>
        <taxon>Bacteria</taxon>
        <taxon>Pseudomonadati</taxon>
        <taxon>Bacteroidota</taxon>
        <taxon>Sphingobacteriia</taxon>
        <taxon>Sphingobacteriales</taxon>
        <taxon>Sphingobacteriaceae</taxon>
        <taxon>Pedobacter</taxon>
    </lineage>
</organism>
<accession>A0A1H0ILM8</accession>
<evidence type="ECO:0000313" key="1">
    <source>
        <dbReference type="EMBL" id="SDO32293.1"/>
    </source>
</evidence>
<gene>
    <name evidence="1" type="ORF">SAMN05421820_113196</name>
</gene>
<name>A0A1H0ILM8_9SPHI</name>